<keyword evidence="1" id="KW-0479">Metal-binding</keyword>
<evidence type="ECO:0000256" key="1">
    <source>
        <dbReference type="ARBA" id="ARBA00022723"/>
    </source>
</evidence>
<dbReference type="SUPFAM" id="SSF57903">
    <property type="entry name" value="FYVE/PHD zinc finger"/>
    <property type="match status" value="1"/>
</dbReference>
<dbReference type="PROSITE" id="PS50178">
    <property type="entry name" value="ZF_FYVE"/>
    <property type="match status" value="1"/>
</dbReference>
<dbReference type="HOGENOM" id="CLU_082207_0_0_1"/>
<dbReference type="AlphaFoldDB" id="C5G1C8"/>
<dbReference type="SMART" id="SM00064">
    <property type="entry name" value="FYVE"/>
    <property type="match status" value="1"/>
</dbReference>
<dbReference type="Gene3D" id="3.30.40.10">
    <property type="entry name" value="Zinc/RING finger domain, C3HC4 (zinc finger)"/>
    <property type="match status" value="1"/>
</dbReference>
<dbReference type="Proteomes" id="UP000002035">
    <property type="component" value="Unassembled WGS sequence"/>
</dbReference>
<dbReference type="InterPro" id="IPR017455">
    <property type="entry name" value="Znf_FYVE-rel"/>
</dbReference>
<dbReference type="Pfam" id="PF01363">
    <property type="entry name" value="FYVE"/>
    <property type="match status" value="1"/>
</dbReference>
<keyword evidence="2 4" id="KW-0863">Zinc-finger</keyword>
<protein>
    <recommendedName>
        <fullName evidence="6">FYVE-type domain-containing protein</fullName>
    </recommendedName>
</protein>
<sequence length="276" mass="30247">MQVPTDSAGAGSPPDGNPSPASSASATPTNNSPSSPRLMNAQLQQIQSQSRQLRPPKSPLYVPAALRRTERAPKPSPLTPPRSVHGSVDGLDTTTAPTEPLSRRSTVDSTRSGVSRLAQDEWLRDQNLGEVTGSPTREHWKADSASPSCDSPVCKSFFGIFVRRHHCRHCGHVFCSSHTPYTIPLDQNARFHPDGIPSRSCDLCWAAYRRWEQARTDKLNQIQHNLLANLDAPERSRGWAIEADRLSVGDAGSPSIEHQDGMIASSVPRDWSWSTF</sequence>
<keyword evidence="8" id="KW-1185">Reference proteome</keyword>
<feature type="domain" description="FYVE-type" evidence="6">
    <location>
        <begin position="154"/>
        <end position="209"/>
    </location>
</feature>
<evidence type="ECO:0000313" key="7">
    <source>
        <dbReference type="EMBL" id="EEQ28591.1"/>
    </source>
</evidence>
<dbReference type="GeneID" id="9226543"/>
<dbReference type="InterPro" id="IPR011011">
    <property type="entry name" value="Znf_FYVE_PHD"/>
</dbReference>
<name>C5G1C8_ARTOC</name>
<evidence type="ECO:0000256" key="3">
    <source>
        <dbReference type="ARBA" id="ARBA00022833"/>
    </source>
</evidence>
<evidence type="ECO:0000256" key="4">
    <source>
        <dbReference type="PROSITE-ProRule" id="PRU00091"/>
    </source>
</evidence>
<reference evidence="8" key="1">
    <citation type="journal article" date="2012" name="MBio">
        <title>Comparative genome analysis of Trichophyton rubrum and related dermatophytes reveals candidate genes involved in infection.</title>
        <authorList>
            <person name="Martinez D.A."/>
            <person name="Oliver B.G."/>
            <person name="Graeser Y."/>
            <person name="Goldberg J.M."/>
            <person name="Li W."/>
            <person name="Martinez-Rossi N.M."/>
            <person name="Monod M."/>
            <person name="Shelest E."/>
            <person name="Barton R.C."/>
            <person name="Birch E."/>
            <person name="Brakhage A.A."/>
            <person name="Chen Z."/>
            <person name="Gurr S.J."/>
            <person name="Heiman D."/>
            <person name="Heitman J."/>
            <person name="Kosti I."/>
            <person name="Rossi A."/>
            <person name="Saif S."/>
            <person name="Samalova M."/>
            <person name="Saunders C.W."/>
            <person name="Shea T."/>
            <person name="Summerbell R.C."/>
            <person name="Xu J."/>
            <person name="Young S."/>
            <person name="Zeng Q."/>
            <person name="Birren B.W."/>
            <person name="Cuomo C.A."/>
            <person name="White T.C."/>
        </authorList>
    </citation>
    <scope>NUCLEOTIDE SEQUENCE [LARGE SCALE GENOMIC DNA]</scope>
    <source>
        <strain evidence="8">ATCC MYA-4605 / CBS 113480</strain>
    </source>
</reference>
<dbReference type="OrthoDB" id="4172697at2759"/>
<feature type="region of interest" description="Disordered" evidence="5">
    <location>
        <begin position="1"/>
        <end position="145"/>
    </location>
</feature>
<dbReference type="PANTHER" id="PTHR23164">
    <property type="entry name" value="EARLY ENDOSOME ANTIGEN 1"/>
    <property type="match status" value="1"/>
</dbReference>
<dbReference type="CDD" id="cd15760">
    <property type="entry name" value="FYVE_scVPS27p_like"/>
    <property type="match status" value="1"/>
</dbReference>
<evidence type="ECO:0000313" key="8">
    <source>
        <dbReference type="Proteomes" id="UP000002035"/>
    </source>
</evidence>
<gene>
    <name evidence="7" type="ORF">MCYG_08750</name>
</gene>
<organism evidence="7 8">
    <name type="scientific">Arthroderma otae (strain ATCC MYA-4605 / CBS 113480)</name>
    <name type="common">Microsporum canis</name>
    <dbReference type="NCBI Taxonomy" id="554155"/>
    <lineage>
        <taxon>Eukaryota</taxon>
        <taxon>Fungi</taxon>
        <taxon>Dikarya</taxon>
        <taxon>Ascomycota</taxon>
        <taxon>Pezizomycotina</taxon>
        <taxon>Eurotiomycetes</taxon>
        <taxon>Eurotiomycetidae</taxon>
        <taxon>Onygenales</taxon>
        <taxon>Arthrodermataceae</taxon>
        <taxon>Microsporum</taxon>
    </lineage>
</organism>
<feature type="compositionally biased region" description="Low complexity" evidence="5">
    <location>
        <begin position="7"/>
        <end position="55"/>
    </location>
</feature>
<proteinExistence type="predicted"/>
<dbReference type="EMBL" id="DS995710">
    <property type="protein sequence ID" value="EEQ28591.1"/>
    <property type="molecule type" value="Genomic_DNA"/>
</dbReference>
<dbReference type="STRING" id="554155.C5G1C8"/>
<dbReference type="InterPro" id="IPR000306">
    <property type="entry name" value="Znf_FYVE"/>
</dbReference>
<accession>C5G1C8</accession>
<dbReference type="InterPro" id="IPR013083">
    <property type="entry name" value="Znf_RING/FYVE/PHD"/>
</dbReference>
<dbReference type="PANTHER" id="PTHR23164:SF30">
    <property type="entry name" value="EARLY ENDOSOME ANTIGEN 1"/>
    <property type="match status" value="1"/>
</dbReference>
<keyword evidence="3" id="KW-0862">Zinc</keyword>
<dbReference type="eggNOG" id="KOG1729">
    <property type="taxonomic scope" value="Eukaryota"/>
</dbReference>
<dbReference type="RefSeq" id="XP_002842610.1">
    <property type="nucleotide sequence ID" value="XM_002842564.1"/>
</dbReference>
<dbReference type="GO" id="GO:0008270">
    <property type="term" value="F:zinc ion binding"/>
    <property type="evidence" value="ECO:0007669"/>
    <property type="project" value="UniProtKB-KW"/>
</dbReference>
<dbReference type="OMA" id="LDQDANY"/>
<evidence type="ECO:0000256" key="2">
    <source>
        <dbReference type="ARBA" id="ARBA00022771"/>
    </source>
</evidence>
<dbReference type="VEuPathDB" id="FungiDB:MCYG_08750"/>
<evidence type="ECO:0000256" key="5">
    <source>
        <dbReference type="SAM" id="MobiDB-lite"/>
    </source>
</evidence>
<evidence type="ECO:0000259" key="6">
    <source>
        <dbReference type="PROSITE" id="PS50178"/>
    </source>
</evidence>